<dbReference type="GO" id="GO:0003700">
    <property type="term" value="F:DNA-binding transcription factor activity"/>
    <property type="evidence" value="ECO:0007669"/>
    <property type="project" value="InterPro"/>
</dbReference>
<evidence type="ECO:0000256" key="5">
    <source>
        <dbReference type="ARBA" id="ARBA00023163"/>
    </source>
</evidence>
<name>A0AAW5R7T0_9HYPH</name>
<proteinExistence type="inferred from homology"/>
<evidence type="ECO:0000256" key="2">
    <source>
        <dbReference type="ARBA" id="ARBA00023015"/>
    </source>
</evidence>
<gene>
    <name evidence="7" type="ORF">MUB46_22845</name>
</gene>
<evidence type="ECO:0000256" key="1">
    <source>
        <dbReference type="ARBA" id="ARBA00009437"/>
    </source>
</evidence>
<dbReference type="PANTHER" id="PTHR30293:SF0">
    <property type="entry name" value="NITROGEN ASSIMILATION REGULATORY PROTEIN NAC"/>
    <property type="match status" value="1"/>
</dbReference>
<dbReference type="EMBL" id="JALIDZ010000014">
    <property type="protein sequence ID" value="MCT8974704.1"/>
    <property type="molecule type" value="Genomic_DNA"/>
</dbReference>
<dbReference type="PANTHER" id="PTHR30293">
    <property type="entry name" value="TRANSCRIPTIONAL REGULATORY PROTEIN NAC-RELATED"/>
    <property type="match status" value="1"/>
</dbReference>
<dbReference type="InterPro" id="IPR005119">
    <property type="entry name" value="LysR_subst-bd"/>
</dbReference>
<reference evidence="7 8" key="1">
    <citation type="submission" date="2022-04" db="EMBL/GenBank/DDBJ databases">
        <authorList>
            <person name="Ye Y.-Q."/>
            <person name="Du Z.-J."/>
        </authorList>
    </citation>
    <scope>NUCLEOTIDE SEQUENCE [LARGE SCALE GENOMIC DNA]</scope>
    <source>
        <strain evidence="7 8">A6E488</strain>
    </source>
</reference>
<dbReference type="Pfam" id="PF03466">
    <property type="entry name" value="LysR_substrate"/>
    <property type="match status" value="1"/>
</dbReference>
<feature type="domain" description="HTH lysR-type" evidence="6">
    <location>
        <begin position="1"/>
        <end position="58"/>
    </location>
</feature>
<organism evidence="7 8">
    <name type="scientific">Microbaculum marinisediminis</name>
    <dbReference type="NCBI Taxonomy" id="2931392"/>
    <lineage>
        <taxon>Bacteria</taxon>
        <taxon>Pseudomonadati</taxon>
        <taxon>Pseudomonadota</taxon>
        <taxon>Alphaproteobacteria</taxon>
        <taxon>Hyphomicrobiales</taxon>
        <taxon>Tepidamorphaceae</taxon>
        <taxon>Microbaculum</taxon>
    </lineage>
</organism>
<dbReference type="AlphaFoldDB" id="A0AAW5R7T0"/>
<dbReference type="GO" id="GO:0003677">
    <property type="term" value="F:DNA binding"/>
    <property type="evidence" value="ECO:0007669"/>
    <property type="project" value="UniProtKB-KW"/>
</dbReference>
<dbReference type="SUPFAM" id="SSF53850">
    <property type="entry name" value="Periplasmic binding protein-like II"/>
    <property type="match status" value="1"/>
</dbReference>
<evidence type="ECO:0000259" key="6">
    <source>
        <dbReference type="PROSITE" id="PS50931"/>
    </source>
</evidence>
<dbReference type="Gene3D" id="1.10.10.10">
    <property type="entry name" value="Winged helix-like DNA-binding domain superfamily/Winged helix DNA-binding domain"/>
    <property type="match status" value="1"/>
</dbReference>
<evidence type="ECO:0000313" key="8">
    <source>
        <dbReference type="Proteomes" id="UP001320898"/>
    </source>
</evidence>
<accession>A0AAW5R7T0</accession>
<keyword evidence="2" id="KW-0805">Transcription regulation</keyword>
<keyword evidence="4" id="KW-0010">Activator</keyword>
<dbReference type="FunFam" id="1.10.10.10:FF:000001">
    <property type="entry name" value="LysR family transcriptional regulator"/>
    <property type="match status" value="1"/>
</dbReference>
<comment type="caution">
    <text evidence="7">The sequence shown here is derived from an EMBL/GenBank/DDBJ whole genome shotgun (WGS) entry which is preliminary data.</text>
</comment>
<protein>
    <submittedName>
        <fullName evidence="7">LysR substrate-binding domain-containing protein</fullName>
    </submittedName>
</protein>
<dbReference type="SUPFAM" id="SSF46785">
    <property type="entry name" value="Winged helix' DNA-binding domain"/>
    <property type="match status" value="1"/>
</dbReference>
<dbReference type="InterPro" id="IPR036390">
    <property type="entry name" value="WH_DNA-bd_sf"/>
</dbReference>
<sequence length="318" mass="34705">MDSRQLRYFAAIFEQGTLTRAAERERVAVSALSHHLANLEHELSVPLFVRKPRGMQPTAAGERLYAHAKLILKTMASAEQDVIDAGGEIAGEVSVGMAFSAVKAIGVDLARTVLERYPKVKLSLTESLSGSTLMHLMMSEVELALLYNPPTDPRLKTQAVLDERMVCVGKREIIGDTDDPMRFSDLLDLPIIFLRQGVSARAIMNDVALLKKIEARAILQMNSVQAIGGSLLAGLGCTIGTRLFMKERIESGDLHVRPIVEPELSRTLHICELTERPPTYALEAVRAVITALIGEAVRSGLWEATLLIDLPPAGHAKA</sequence>
<keyword evidence="5" id="KW-0804">Transcription</keyword>
<evidence type="ECO:0000313" key="7">
    <source>
        <dbReference type="EMBL" id="MCT8974704.1"/>
    </source>
</evidence>
<dbReference type="PROSITE" id="PS50931">
    <property type="entry name" value="HTH_LYSR"/>
    <property type="match status" value="1"/>
</dbReference>
<dbReference type="Proteomes" id="UP001320898">
    <property type="component" value="Unassembled WGS sequence"/>
</dbReference>
<keyword evidence="3" id="KW-0238">DNA-binding</keyword>
<evidence type="ECO:0000256" key="4">
    <source>
        <dbReference type="ARBA" id="ARBA00023159"/>
    </source>
</evidence>
<dbReference type="Gene3D" id="3.40.190.290">
    <property type="match status" value="1"/>
</dbReference>
<dbReference type="GO" id="GO:2000142">
    <property type="term" value="P:regulation of DNA-templated transcription initiation"/>
    <property type="evidence" value="ECO:0007669"/>
    <property type="project" value="TreeGrafter"/>
</dbReference>
<comment type="similarity">
    <text evidence="1">Belongs to the LysR transcriptional regulatory family.</text>
</comment>
<evidence type="ECO:0000256" key="3">
    <source>
        <dbReference type="ARBA" id="ARBA00023125"/>
    </source>
</evidence>
<dbReference type="Pfam" id="PF00126">
    <property type="entry name" value="HTH_1"/>
    <property type="match status" value="1"/>
</dbReference>
<dbReference type="InterPro" id="IPR000847">
    <property type="entry name" value="LysR_HTH_N"/>
</dbReference>
<dbReference type="InterPro" id="IPR036388">
    <property type="entry name" value="WH-like_DNA-bd_sf"/>
</dbReference>
<keyword evidence="8" id="KW-1185">Reference proteome</keyword>